<dbReference type="PANTHER" id="PTHR33672:SF24">
    <property type="entry name" value="OS01G0798600 PROTEIN"/>
    <property type="match status" value="1"/>
</dbReference>
<gene>
    <name evidence="2" type="ORF">OLEA9_A078746</name>
</gene>
<accession>A0A8S0PAK2</accession>
<name>A0A8S0PAK2_OLEEU</name>
<proteinExistence type="predicted"/>
<organism evidence="2 3">
    <name type="scientific">Olea europaea subsp. europaea</name>
    <dbReference type="NCBI Taxonomy" id="158383"/>
    <lineage>
        <taxon>Eukaryota</taxon>
        <taxon>Viridiplantae</taxon>
        <taxon>Streptophyta</taxon>
        <taxon>Embryophyta</taxon>
        <taxon>Tracheophyta</taxon>
        <taxon>Spermatophyta</taxon>
        <taxon>Magnoliopsida</taxon>
        <taxon>eudicotyledons</taxon>
        <taxon>Gunneridae</taxon>
        <taxon>Pentapetalae</taxon>
        <taxon>asterids</taxon>
        <taxon>lamiids</taxon>
        <taxon>Lamiales</taxon>
        <taxon>Oleaceae</taxon>
        <taxon>Oleeae</taxon>
        <taxon>Olea</taxon>
    </lineage>
</organism>
<dbReference type="GO" id="GO:0009535">
    <property type="term" value="C:chloroplast thylakoid membrane"/>
    <property type="evidence" value="ECO:0007669"/>
    <property type="project" value="InterPro"/>
</dbReference>
<evidence type="ECO:0000313" key="2">
    <source>
        <dbReference type="EMBL" id="CAA2934338.1"/>
    </source>
</evidence>
<dbReference type="OrthoDB" id="1880037at2759"/>
<feature type="compositionally biased region" description="Polar residues" evidence="1">
    <location>
        <begin position="48"/>
        <end position="57"/>
    </location>
</feature>
<dbReference type="AlphaFoldDB" id="A0A8S0PAK2"/>
<evidence type="ECO:0000256" key="1">
    <source>
        <dbReference type="SAM" id="MobiDB-lite"/>
    </source>
</evidence>
<feature type="region of interest" description="Disordered" evidence="1">
    <location>
        <begin position="47"/>
        <end position="74"/>
    </location>
</feature>
<comment type="caution">
    <text evidence="2">The sequence shown here is derived from an EMBL/GenBank/DDBJ whole genome shotgun (WGS) entry which is preliminary data.</text>
</comment>
<keyword evidence="3" id="KW-1185">Reference proteome</keyword>
<dbReference type="InterPro" id="IPR040340">
    <property type="entry name" value="CEST/Y3IP1"/>
</dbReference>
<dbReference type="GO" id="GO:0080183">
    <property type="term" value="P:response to photooxidative stress"/>
    <property type="evidence" value="ECO:0007669"/>
    <property type="project" value="InterPro"/>
</dbReference>
<protein>
    <submittedName>
        <fullName evidence="2">Uncharacterized protein</fullName>
    </submittedName>
</protein>
<dbReference type="PANTHER" id="PTHR33672">
    <property type="entry name" value="YCF3-INTERACTING PROTEIN 1, CHLOROPLASTIC"/>
    <property type="match status" value="1"/>
</dbReference>
<dbReference type="GO" id="GO:0048564">
    <property type="term" value="P:photosystem I assembly"/>
    <property type="evidence" value="ECO:0007669"/>
    <property type="project" value="InterPro"/>
</dbReference>
<dbReference type="EMBL" id="CACTIH010000012">
    <property type="protein sequence ID" value="CAA2934338.1"/>
    <property type="molecule type" value="Genomic_DNA"/>
</dbReference>
<sequence length="301" mass="33532">MDTPNVLDKKESEKQISVDPISLKESGNVQLVMPLPLPSAKSKFLSYSLPNSASTSPRFAPKKKTRKNQGQVSPLSVNPLARQHSVALSNLERLRENHLRRSKSCGENRASQPSDELNLWLTKVNDGHKTEPKLEYVIKNDISDDTIEKKFKCGALCLFIPGFSNKAKPVKSKEDQKEPHIVSKRVSLEKFECGSWTSSAIINNDDRDSSNLFFDLPMELIGCSTNGTDSPVTAAFVFDKDRKGVLKNATSSSQMQHGKSHESARHVRFSTSYPDSPTSCITPRLHQAREDFNLFLEAQSA</sequence>
<reference evidence="2 3" key="1">
    <citation type="submission" date="2019-12" db="EMBL/GenBank/DDBJ databases">
        <authorList>
            <person name="Alioto T."/>
            <person name="Alioto T."/>
            <person name="Gomez Garrido J."/>
        </authorList>
    </citation>
    <scope>NUCLEOTIDE SEQUENCE [LARGE SCALE GENOMIC DNA]</scope>
</reference>
<dbReference type="Proteomes" id="UP000594638">
    <property type="component" value="Unassembled WGS sequence"/>
</dbReference>
<evidence type="ECO:0000313" key="3">
    <source>
        <dbReference type="Proteomes" id="UP000594638"/>
    </source>
</evidence>
<dbReference type="Gramene" id="OE9A078746T1">
    <property type="protein sequence ID" value="OE9A078746C1"/>
    <property type="gene ID" value="OE9A078746"/>
</dbReference>